<dbReference type="EMBL" id="KI536312">
    <property type="protein sequence ID" value="ESR60751.1"/>
    <property type="molecule type" value="Genomic_DNA"/>
</dbReference>
<dbReference type="Pfam" id="PF05938">
    <property type="entry name" value="Self-incomp_S1"/>
    <property type="match status" value="1"/>
</dbReference>
<evidence type="ECO:0000256" key="3">
    <source>
        <dbReference type="ARBA" id="ARBA00022471"/>
    </source>
</evidence>
<keyword evidence="3 6" id="KW-0713">Self-incompatibility</keyword>
<evidence type="ECO:0000313" key="7">
    <source>
        <dbReference type="EMBL" id="ESR60751.1"/>
    </source>
</evidence>
<name>V4UEP7_CITCL</name>
<evidence type="ECO:0000256" key="4">
    <source>
        <dbReference type="ARBA" id="ARBA00022525"/>
    </source>
</evidence>
<evidence type="ECO:0000256" key="6">
    <source>
        <dbReference type="RuleBase" id="RU367044"/>
    </source>
</evidence>
<evidence type="ECO:0000256" key="2">
    <source>
        <dbReference type="ARBA" id="ARBA00005581"/>
    </source>
</evidence>
<dbReference type="InterPro" id="IPR010264">
    <property type="entry name" value="Self-incomp_S1"/>
</dbReference>
<sequence length="100" mass="11601">AGVDLAVHCKSGDDDLGEQVIPHQGNYGFHFQPNFWGTTLFYCKFAWQNTWKWFDTYIDGREHRGYCSSSITAGGPCLLNYPYPDSCYYDIYMLQAFIIY</sequence>
<dbReference type="OMA" id="NRERWNG"/>
<dbReference type="GO" id="GO:0060320">
    <property type="term" value="P:rejection of self pollen"/>
    <property type="evidence" value="ECO:0007669"/>
    <property type="project" value="UniProtKB-KW"/>
</dbReference>
<accession>V4UEP7</accession>
<dbReference type="KEGG" id="cic:CICLE_v10018205mg"/>
<evidence type="ECO:0000256" key="5">
    <source>
        <dbReference type="ARBA" id="ARBA00022729"/>
    </source>
</evidence>
<keyword evidence="8" id="KW-1185">Reference proteome</keyword>
<dbReference type="InParanoid" id="V4UEP7"/>
<reference evidence="7 8" key="1">
    <citation type="submission" date="2013-10" db="EMBL/GenBank/DDBJ databases">
        <authorList>
            <consortium name="International Citrus Genome Consortium"/>
            <person name="Jenkins J."/>
            <person name="Schmutz J."/>
            <person name="Prochnik S."/>
            <person name="Rokhsar D."/>
            <person name="Gmitter F."/>
            <person name="Ollitrault P."/>
            <person name="Machado M."/>
            <person name="Talon M."/>
            <person name="Wincker P."/>
            <person name="Jaillon O."/>
            <person name="Morgante M."/>
        </authorList>
    </citation>
    <scope>NUCLEOTIDE SEQUENCE</scope>
    <source>
        <strain evidence="8">cv. Clemenules</strain>
    </source>
</reference>
<organism evidence="7 8">
    <name type="scientific">Citrus clementina</name>
    <name type="common">Clementine</name>
    <name type="synonym">Citrus deliciosa x Citrus sinensis</name>
    <dbReference type="NCBI Taxonomy" id="85681"/>
    <lineage>
        <taxon>Eukaryota</taxon>
        <taxon>Viridiplantae</taxon>
        <taxon>Streptophyta</taxon>
        <taxon>Embryophyta</taxon>
        <taxon>Tracheophyta</taxon>
        <taxon>Spermatophyta</taxon>
        <taxon>Magnoliopsida</taxon>
        <taxon>eudicotyledons</taxon>
        <taxon>Gunneridae</taxon>
        <taxon>Pentapetalae</taxon>
        <taxon>rosids</taxon>
        <taxon>malvids</taxon>
        <taxon>Sapindales</taxon>
        <taxon>Rutaceae</taxon>
        <taxon>Aurantioideae</taxon>
        <taxon>Citrus</taxon>
    </lineage>
</organism>
<dbReference type="AlphaFoldDB" id="V4UEP7"/>
<comment type="similarity">
    <text evidence="2 6">Belongs to the plant self-incompatibility (S1) protein family.</text>
</comment>
<gene>
    <name evidence="7" type="ORF">CICLE_v10018205mg</name>
</gene>
<comment type="subcellular location">
    <subcellularLocation>
        <location evidence="1 6">Secreted</location>
    </subcellularLocation>
</comment>
<dbReference type="GO" id="GO:0005576">
    <property type="term" value="C:extracellular region"/>
    <property type="evidence" value="ECO:0007669"/>
    <property type="project" value="UniProtKB-SubCell"/>
</dbReference>
<evidence type="ECO:0000256" key="1">
    <source>
        <dbReference type="ARBA" id="ARBA00004613"/>
    </source>
</evidence>
<feature type="non-terminal residue" evidence="7">
    <location>
        <position position="1"/>
    </location>
</feature>
<keyword evidence="4 6" id="KW-0964">Secreted</keyword>
<proteinExistence type="inferred from homology"/>
<keyword evidence="5" id="KW-0732">Signal</keyword>
<evidence type="ECO:0000313" key="8">
    <source>
        <dbReference type="Proteomes" id="UP000030687"/>
    </source>
</evidence>
<dbReference type="Proteomes" id="UP000030687">
    <property type="component" value="Unassembled WGS sequence"/>
</dbReference>
<protein>
    <recommendedName>
        <fullName evidence="6">S-protein homolog</fullName>
    </recommendedName>
</protein>
<dbReference type="PANTHER" id="PTHR31232">
    <property type="match status" value="1"/>
</dbReference>
<dbReference type="Gramene" id="ESR60751">
    <property type="protein sequence ID" value="ESR60751"/>
    <property type="gene ID" value="CICLE_v10018205mg"/>
</dbReference>
<dbReference type="PANTHER" id="PTHR31232:SF149">
    <property type="entry name" value="S-PROTEIN HOMOLOG"/>
    <property type="match status" value="1"/>
</dbReference>